<evidence type="ECO:0000313" key="1">
    <source>
        <dbReference type="EMBL" id="VFU16325.1"/>
    </source>
</evidence>
<dbReference type="EMBL" id="LR536451">
    <property type="protein sequence ID" value="VFU16325.1"/>
    <property type="molecule type" value="Genomic_DNA"/>
</dbReference>
<organism evidence="1 2">
    <name type="scientific">Methylocella tundrae</name>
    <dbReference type="NCBI Taxonomy" id="227605"/>
    <lineage>
        <taxon>Bacteria</taxon>
        <taxon>Pseudomonadati</taxon>
        <taxon>Pseudomonadota</taxon>
        <taxon>Alphaproteobacteria</taxon>
        <taxon>Hyphomicrobiales</taxon>
        <taxon>Beijerinckiaceae</taxon>
        <taxon>Methylocella</taxon>
    </lineage>
</organism>
<geneLocation type="plasmid" evidence="1 2">
    <name>2</name>
</geneLocation>
<sequence>MAACMIGGRIASILQHYKQTIICEQLGIFQGAGNHSQKSLKLRTSMPSPIVSRLAL</sequence>
<gene>
    <name evidence="1" type="ORF">MTUNDRAET4_0057</name>
</gene>
<keyword evidence="1" id="KW-0614">Plasmid</keyword>
<protein>
    <submittedName>
        <fullName evidence="1">Uncharacterized protein</fullName>
    </submittedName>
</protein>
<dbReference type="Proteomes" id="UP000294360">
    <property type="component" value="Plasmid 2"/>
</dbReference>
<dbReference type="AlphaFoldDB" id="A0A4V6IN72"/>
<dbReference type="KEGG" id="mtun:MTUNDRAET4_0057.1"/>
<name>A0A4V6IN72_METTU</name>
<proteinExistence type="predicted"/>
<reference evidence="1 2" key="1">
    <citation type="submission" date="2019-03" db="EMBL/GenBank/DDBJ databases">
        <authorList>
            <person name="Kox A.R. M."/>
        </authorList>
    </citation>
    <scope>NUCLEOTIDE SEQUENCE [LARGE SCALE GENOMIC DNA]</scope>
    <source>
        <strain evidence="1">MTUNDRAET4 annotated genome</strain>
        <plasmid evidence="2">2</plasmid>
    </source>
</reference>
<accession>A0A4V6IN72</accession>
<evidence type="ECO:0000313" key="2">
    <source>
        <dbReference type="Proteomes" id="UP000294360"/>
    </source>
</evidence>